<protein>
    <submittedName>
        <fullName evidence="2">Uncharacterized protein</fullName>
    </submittedName>
</protein>
<name>A0A840TTP2_9BACT</name>
<gene>
    <name evidence="2" type="ORF">HNQ92_004805</name>
</gene>
<dbReference type="EMBL" id="JACHGF010000010">
    <property type="protein sequence ID" value="MBB5286644.1"/>
    <property type="molecule type" value="Genomic_DNA"/>
</dbReference>
<evidence type="ECO:0000313" key="2">
    <source>
        <dbReference type="EMBL" id="MBB5286644.1"/>
    </source>
</evidence>
<dbReference type="InterPro" id="IPR015943">
    <property type="entry name" value="WD40/YVTN_repeat-like_dom_sf"/>
</dbReference>
<evidence type="ECO:0000313" key="3">
    <source>
        <dbReference type="Proteomes" id="UP000557307"/>
    </source>
</evidence>
<dbReference type="SUPFAM" id="SSF63829">
    <property type="entry name" value="Calcium-dependent phosphotriesterase"/>
    <property type="match status" value="1"/>
</dbReference>
<dbReference type="Proteomes" id="UP000557307">
    <property type="component" value="Unassembled WGS sequence"/>
</dbReference>
<dbReference type="AlphaFoldDB" id="A0A840TTP2"/>
<organism evidence="2 3">
    <name type="scientific">Rhabdobacter roseus</name>
    <dbReference type="NCBI Taxonomy" id="1655419"/>
    <lineage>
        <taxon>Bacteria</taxon>
        <taxon>Pseudomonadati</taxon>
        <taxon>Bacteroidota</taxon>
        <taxon>Cytophagia</taxon>
        <taxon>Cytophagales</taxon>
        <taxon>Cytophagaceae</taxon>
        <taxon>Rhabdobacter</taxon>
    </lineage>
</organism>
<feature type="region of interest" description="Disordered" evidence="1">
    <location>
        <begin position="657"/>
        <end position="689"/>
    </location>
</feature>
<accession>A0A840TTP2</accession>
<dbReference type="RefSeq" id="WP_184177986.1">
    <property type="nucleotide sequence ID" value="NZ_JACHGF010000010.1"/>
</dbReference>
<feature type="compositionally biased region" description="Polar residues" evidence="1">
    <location>
        <begin position="668"/>
        <end position="680"/>
    </location>
</feature>
<dbReference type="Gene3D" id="2.130.10.10">
    <property type="entry name" value="YVTN repeat-like/Quinoprotein amine dehydrogenase"/>
    <property type="match status" value="2"/>
</dbReference>
<reference evidence="2 3" key="1">
    <citation type="submission" date="2020-08" db="EMBL/GenBank/DDBJ databases">
        <title>Genomic Encyclopedia of Type Strains, Phase IV (KMG-IV): sequencing the most valuable type-strain genomes for metagenomic binning, comparative biology and taxonomic classification.</title>
        <authorList>
            <person name="Goeker M."/>
        </authorList>
    </citation>
    <scope>NUCLEOTIDE SEQUENCE [LARGE SCALE GENOMIC DNA]</scope>
    <source>
        <strain evidence="2 3">DSM 105074</strain>
    </source>
</reference>
<evidence type="ECO:0000256" key="1">
    <source>
        <dbReference type="SAM" id="MobiDB-lite"/>
    </source>
</evidence>
<sequence>MSARLLILFWLAVGYGCRPQNSTPAKTFQQKRSRIIDLPPSAGKAVLRILPSDEGVVVITRNGVFPYHNGAWRSDSLRVPVEQAVYDPSGTLWLSNSKSLFTKDNRQVIDLSALADPVTQFFWDSENQLYAATTDGLYWMADTWQPIHPLKGRGVHALVQDADSTLWVATSEGLWQRKKKQWINLDETLMAVGNERYYHSLALNTAGDALYYGAPHSIGVIRQNGQHEAWSGAHGLPYGPARVMRLIGEELWIGTTEGVIQKDTAWHYYWGKRWLPGNRVTDICEIAPGTIWVATDQGIGEISQQTMTLEEKAAHFADLIEKRHNRRGIINVSKLANVGDLATSYMENEDNDGLWTSCFLAAECYRYAATGSEEAKQRAIRTFEALERLETVTGIPGYPARSYALATDSVKQSASPHPKQWHPSPDGQWVWLDDTSSDEIAGHFFTLSLFHDLVADAGQKKRIVGLIDRIMTHIVENNYHLVDLDGKPTRWGVWNPDSLNHAPRWLYEKGLNSLQILSHLKTALHFTGNLKYETVYQKLVQEHGYAVNAVQAKQFGPFETSHSDDILTFFPYYGLFQFSDGDPNRRLYEQSLLRSWEAVRGDRMPVWNVMASAFLQQACDLEAARQELMDYPLDQIDWTMQNHHRWDLQRDPLVDRSGQPQALKPIPSAQSSVSRWNTNPKRLDSGNGGKTEETGTYFLFAYWMGRYYGYFD</sequence>
<keyword evidence="3" id="KW-1185">Reference proteome</keyword>
<comment type="caution">
    <text evidence="2">The sequence shown here is derived from an EMBL/GenBank/DDBJ whole genome shotgun (WGS) entry which is preliminary data.</text>
</comment>
<proteinExistence type="predicted"/>
<dbReference type="PROSITE" id="PS51257">
    <property type="entry name" value="PROKAR_LIPOPROTEIN"/>
    <property type="match status" value="1"/>
</dbReference>